<organism evidence="1 2">
    <name type="scientific">Agrobacterium genomosp. 2 str. CFBP 5494</name>
    <dbReference type="NCBI Taxonomy" id="1183436"/>
    <lineage>
        <taxon>Bacteria</taxon>
        <taxon>Pseudomonadati</taxon>
        <taxon>Pseudomonadota</taxon>
        <taxon>Alphaproteobacteria</taxon>
        <taxon>Hyphomicrobiales</taxon>
        <taxon>Rhizobiaceae</taxon>
        <taxon>Rhizobium/Agrobacterium group</taxon>
        <taxon>Agrobacterium</taxon>
        <taxon>Agrobacterium tumefaciens complex</taxon>
    </lineage>
</organism>
<sequence>MSFTRKFYTADLHLGHHGILRHCAATRPFDTVEDMDAAIVRRINERVAPTDILYIVGDFALSGDVEYVRHLFHEIHGRKILVLGNHDLDAKGRVSKTIRDLPWDQPPTHALETTDEGRHVYMNHYACRVWPRHLRGSYHLFGHSHGDLPPHGLSRDVGIDCADTHFAPLTFAEIKETLMSVDPAWHASMARAFGDAVPSLKSFRCRTVLQPVLWSMYADLEARGLLQSIRILGVETRERGWITVTRQFDASLSVADRRAADELVVEWEMDLSETDRHD</sequence>
<evidence type="ECO:0000313" key="1">
    <source>
        <dbReference type="EMBL" id="CUW87562.1"/>
    </source>
</evidence>
<dbReference type="EMBL" id="FBVY01000004">
    <property type="protein sequence ID" value="CUW87562.1"/>
    <property type="molecule type" value="Genomic_DNA"/>
</dbReference>
<dbReference type="Gene3D" id="3.60.21.10">
    <property type="match status" value="1"/>
</dbReference>
<comment type="caution">
    <text evidence="1">The sequence shown here is derived from an EMBL/GenBank/DDBJ whole genome shotgun (WGS) entry which is preliminary data.</text>
</comment>
<gene>
    <name evidence="1" type="ORF">AGR2A_Cc120099</name>
</gene>
<reference evidence="1 2" key="1">
    <citation type="submission" date="2016-01" db="EMBL/GenBank/DDBJ databases">
        <authorList>
            <person name="Regsiter A."/>
            <person name="william w."/>
        </authorList>
    </citation>
    <scope>NUCLEOTIDE SEQUENCE [LARGE SCALE GENOMIC DNA]</scope>
    <source>
        <strain evidence="1 2">CFBP 5494</strain>
    </source>
</reference>
<dbReference type="AlphaFoldDB" id="A0A9W5EYY2"/>
<accession>A0A9W5EYY2</accession>
<evidence type="ECO:0008006" key="3">
    <source>
        <dbReference type="Google" id="ProtNLM"/>
    </source>
</evidence>
<dbReference type="RefSeq" id="WP_080822793.1">
    <property type="nucleotide sequence ID" value="NZ_LT009718.1"/>
</dbReference>
<name>A0A9W5EYY2_9HYPH</name>
<dbReference type="Proteomes" id="UP000191933">
    <property type="component" value="Unassembled WGS sequence"/>
</dbReference>
<proteinExistence type="predicted"/>
<evidence type="ECO:0000313" key="2">
    <source>
        <dbReference type="Proteomes" id="UP000191933"/>
    </source>
</evidence>
<dbReference type="SUPFAM" id="SSF56300">
    <property type="entry name" value="Metallo-dependent phosphatases"/>
    <property type="match status" value="1"/>
</dbReference>
<keyword evidence="2" id="KW-1185">Reference proteome</keyword>
<protein>
    <recommendedName>
        <fullName evidence="3">Calcineurin-like phosphoesterase domain-containing protein</fullName>
    </recommendedName>
</protein>
<dbReference type="InterPro" id="IPR029052">
    <property type="entry name" value="Metallo-depent_PP-like"/>
</dbReference>